<dbReference type="Pfam" id="PF11238">
    <property type="entry name" value="DUF3039"/>
    <property type="match status" value="1"/>
</dbReference>
<sequence>MKNRKWEEMRNPERQTIAERALISAANHLIRPRSSGLDAPSDPGQIGGAAEPETAGKSSTALLERTEEEKAPGDNERFAHYVREDRIMKSMVEGGPVVALCGKVWVPVRNPDNYPLCPTCKEIYQHLRGGNDGGKWPFGPEKP</sequence>
<feature type="compositionally biased region" description="Basic and acidic residues" evidence="1">
    <location>
        <begin position="64"/>
        <end position="77"/>
    </location>
</feature>
<evidence type="ECO:0000256" key="1">
    <source>
        <dbReference type="SAM" id="MobiDB-lite"/>
    </source>
</evidence>
<name>A0ABU1SZM3_9ACTO</name>
<feature type="region of interest" description="Disordered" evidence="1">
    <location>
        <begin position="29"/>
        <end position="77"/>
    </location>
</feature>
<accession>A0ABU1SZM3</accession>
<keyword evidence="3" id="KW-1185">Reference proteome</keyword>
<dbReference type="RefSeq" id="WP_374717320.1">
    <property type="nucleotide sequence ID" value="NZ_JAVDUJ010000001.1"/>
</dbReference>
<organism evidence="2 3">
    <name type="scientific">Arcanobacterium hippocoleae</name>
    <dbReference type="NCBI Taxonomy" id="149017"/>
    <lineage>
        <taxon>Bacteria</taxon>
        <taxon>Bacillati</taxon>
        <taxon>Actinomycetota</taxon>
        <taxon>Actinomycetes</taxon>
        <taxon>Actinomycetales</taxon>
        <taxon>Actinomycetaceae</taxon>
        <taxon>Arcanobacterium</taxon>
    </lineage>
</organism>
<evidence type="ECO:0000313" key="3">
    <source>
        <dbReference type="Proteomes" id="UP001266099"/>
    </source>
</evidence>
<comment type="caution">
    <text evidence="2">The sequence shown here is derived from an EMBL/GenBank/DDBJ whole genome shotgun (WGS) entry which is preliminary data.</text>
</comment>
<gene>
    <name evidence="2" type="ORF">J2S36_000096</name>
</gene>
<dbReference type="Proteomes" id="UP001266099">
    <property type="component" value="Unassembled WGS sequence"/>
</dbReference>
<dbReference type="InterPro" id="IPR021400">
    <property type="entry name" value="DUF3039"/>
</dbReference>
<protein>
    <recommendedName>
        <fullName evidence="4">DUF3039 domain-containing protein</fullName>
    </recommendedName>
</protein>
<dbReference type="EMBL" id="JAVDUJ010000001">
    <property type="protein sequence ID" value="MDR6938553.1"/>
    <property type="molecule type" value="Genomic_DNA"/>
</dbReference>
<proteinExistence type="predicted"/>
<reference evidence="2 3" key="1">
    <citation type="submission" date="2023-07" db="EMBL/GenBank/DDBJ databases">
        <title>Sequencing the genomes of 1000 actinobacteria strains.</title>
        <authorList>
            <person name="Klenk H.-P."/>
        </authorList>
    </citation>
    <scope>NUCLEOTIDE SEQUENCE [LARGE SCALE GENOMIC DNA]</scope>
    <source>
        <strain evidence="2 3">DSM 15539</strain>
    </source>
</reference>
<evidence type="ECO:0000313" key="2">
    <source>
        <dbReference type="EMBL" id="MDR6938553.1"/>
    </source>
</evidence>
<evidence type="ECO:0008006" key="4">
    <source>
        <dbReference type="Google" id="ProtNLM"/>
    </source>
</evidence>